<dbReference type="STRING" id="765177.Desmu_1312"/>
<dbReference type="SUPFAM" id="SSF52954">
    <property type="entry name" value="Class II aaRS ABD-related"/>
    <property type="match status" value="1"/>
</dbReference>
<dbReference type="PANTHER" id="PTHR22734:SF2">
    <property type="entry name" value="U3 SMALL NUCLEOLAR RIBONUCLEOPROTEIN PROTEIN IMP4"/>
    <property type="match status" value="1"/>
</dbReference>
<dbReference type="InterPro" id="IPR023548">
    <property type="entry name" value="Brix_dom_Rbsml_bgen_prot"/>
</dbReference>
<dbReference type="OrthoDB" id="117530at2157"/>
<dbReference type="PROSITE" id="PS50833">
    <property type="entry name" value="BRIX"/>
    <property type="match status" value="1"/>
</dbReference>
<dbReference type="eggNOG" id="arCOG03247">
    <property type="taxonomic scope" value="Archaea"/>
</dbReference>
<protein>
    <recommendedName>
        <fullName evidence="2">Probable Brix domain-containing ribosomal biogenesis protein</fullName>
    </recommendedName>
</protein>
<keyword evidence="1 2" id="KW-0690">Ribosome biogenesis</keyword>
<comment type="function">
    <text evidence="2">Probably involved in the biogenesis of the ribosome.</text>
</comment>
<dbReference type="RefSeq" id="WP_013562828.1">
    <property type="nucleotide sequence ID" value="NC_014961.1"/>
</dbReference>
<dbReference type="GO" id="GO:0042134">
    <property type="term" value="F:rRNA primary transcript binding"/>
    <property type="evidence" value="ECO:0007669"/>
    <property type="project" value="InterPro"/>
</dbReference>
<dbReference type="PANTHER" id="PTHR22734">
    <property type="entry name" value="U3 SMALL NUCLEOLAR RIBONUCLEOPROTEIN PROTEIN IMP4"/>
    <property type="match status" value="1"/>
</dbReference>
<evidence type="ECO:0000313" key="5">
    <source>
        <dbReference type="Proteomes" id="UP000001068"/>
    </source>
</evidence>
<dbReference type="GO" id="GO:0030515">
    <property type="term" value="F:snoRNA binding"/>
    <property type="evidence" value="ECO:0007669"/>
    <property type="project" value="TreeGrafter"/>
</dbReference>
<dbReference type="InterPro" id="IPR044281">
    <property type="entry name" value="IMP4/RPF1"/>
</dbReference>
<reference evidence="4 5" key="2">
    <citation type="journal article" date="2011" name="Stand. Genomic Sci.">
        <title>Complete genome sequence of Desulfurococcus mucosus type strain (O7/1).</title>
        <authorList>
            <person name="Wirth R."/>
            <person name="Chertkov O."/>
            <person name="Held B."/>
            <person name="Lapidus A."/>
            <person name="Nolan M."/>
            <person name="Lucas S."/>
            <person name="Hammon N."/>
            <person name="Deshpande S."/>
            <person name="Cheng J.F."/>
            <person name="Tapia R."/>
            <person name="Han C."/>
            <person name="Goodwin L."/>
            <person name="Pitluck S."/>
            <person name="Liolios K."/>
            <person name="Ioanna P."/>
            <person name="Ivanova N."/>
            <person name="Mavromatis K."/>
            <person name="Mikhailova N."/>
            <person name="Pati A."/>
            <person name="Chen A."/>
            <person name="Palaniappan K."/>
            <person name="Land M."/>
            <person name="Hauser L."/>
            <person name="Chang Y.J."/>
            <person name="Jeffries C.D."/>
            <person name="Bilek Y."/>
            <person name="Hader T."/>
            <person name="Rohde M."/>
            <person name="Spring S."/>
            <person name="Sikorski J."/>
            <person name="Goker M."/>
            <person name="Woyke T."/>
            <person name="Bristow J."/>
            <person name="Eisen J.A."/>
            <person name="Markowitz V."/>
            <person name="Hugenholtz P."/>
            <person name="Kyrpides N.C."/>
            <person name="Klenk H.P."/>
        </authorList>
    </citation>
    <scope>NUCLEOTIDE SEQUENCE [LARGE SCALE GENOMIC DNA]</scope>
    <source>
        <strain evidence="5">ATCC 35584 / DSM 2162 / JCM 9187 / O7/1</strain>
    </source>
</reference>
<dbReference type="EMBL" id="CP002363">
    <property type="protein sequence ID" value="ADV65606.1"/>
    <property type="molecule type" value="Genomic_DNA"/>
</dbReference>
<evidence type="ECO:0000259" key="3">
    <source>
        <dbReference type="PROSITE" id="PS50833"/>
    </source>
</evidence>
<dbReference type="GeneID" id="10154037"/>
<dbReference type="KEGG" id="dmu:Desmu_1312"/>
<dbReference type="InterPro" id="IPR007109">
    <property type="entry name" value="Brix"/>
</dbReference>
<dbReference type="SMART" id="SM00879">
    <property type="entry name" value="Brix"/>
    <property type="match status" value="1"/>
</dbReference>
<organism evidence="4 5">
    <name type="scientific">Desulfurococcus mucosus (strain ATCC 35584 / DSM 2162 / JCM 9187 / O7/1)</name>
    <dbReference type="NCBI Taxonomy" id="765177"/>
    <lineage>
        <taxon>Archaea</taxon>
        <taxon>Thermoproteota</taxon>
        <taxon>Thermoprotei</taxon>
        <taxon>Desulfurococcales</taxon>
        <taxon>Desulfurococcaceae</taxon>
        <taxon>Desulfurococcus</taxon>
    </lineage>
</organism>
<proteinExistence type="inferred from homology"/>
<name>E8R7E1_DESM0</name>
<accession>E8R7E1</accession>
<gene>
    <name evidence="4" type="ordered locus">Desmu_1312</name>
</gene>
<dbReference type="GO" id="GO:0006364">
    <property type="term" value="P:rRNA processing"/>
    <property type="evidence" value="ECO:0007669"/>
    <property type="project" value="InterPro"/>
</dbReference>
<dbReference type="AlphaFoldDB" id="E8R7E1"/>
<sequence>MILVTTSHRPSQRTRSFTKDLSSVFPNSVRVTRGKKTIDDLVTEAYRSRVSFILVVGEKRGNPSLLNIYRVDSAVLPPRAVEMAVILLKGVRLSREIPDSQRVYNPRTIGVDYDGCSTDECFELADVLLTITSKASAAQPDVKILLEDRECIHMEFHSSTGHRVGPVIRVSRVVLYK</sequence>
<evidence type="ECO:0000313" key="4">
    <source>
        <dbReference type="EMBL" id="ADV65606.1"/>
    </source>
</evidence>
<dbReference type="HAMAP" id="MF_00699">
    <property type="entry name" value="BriX"/>
    <property type="match status" value="1"/>
</dbReference>
<reference evidence="5" key="1">
    <citation type="submission" date="2010-11" db="EMBL/GenBank/DDBJ databases">
        <title>The complete genome of Desulfurococcus mucosus DSM 2162.</title>
        <authorList>
            <consortium name="US DOE Joint Genome Institute (JGI-PGF)"/>
            <person name="Lucas S."/>
            <person name="Copeland A."/>
            <person name="Lapidus A."/>
            <person name="Bruce D."/>
            <person name="Goodwin L."/>
            <person name="Pitluck S."/>
            <person name="Kyrpides N."/>
            <person name="Mavromatis K."/>
            <person name="Pagani I."/>
            <person name="Ivanova N."/>
            <person name="Ovchinnikova G."/>
            <person name="Chertkov O."/>
            <person name="Held B."/>
            <person name="Brettin T."/>
            <person name="Detter J.C."/>
            <person name="Tapia R."/>
            <person name="Han C."/>
            <person name="Land M."/>
            <person name="Hauser L."/>
            <person name="Markowitz V."/>
            <person name="Cheng J.-F."/>
            <person name="Hugenholtz P."/>
            <person name="Woyke T."/>
            <person name="Wu D."/>
            <person name="Wirth R."/>
            <person name="Bilek Y."/>
            <person name="Hader T."/>
            <person name="Klenk H.-P."/>
            <person name="Eisen J.A."/>
        </authorList>
    </citation>
    <scope>NUCLEOTIDE SEQUENCE [LARGE SCALE GENOMIC DNA]</scope>
    <source>
        <strain evidence="5">ATCC 35584 / DSM 2162 / JCM 9187 / O7/1</strain>
    </source>
</reference>
<keyword evidence="5" id="KW-1185">Reference proteome</keyword>
<evidence type="ECO:0000256" key="2">
    <source>
        <dbReference type="HAMAP-Rule" id="MF_00699"/>
    </source>
</evidence>
<dbReference type="HOGENOM" id="CLU_107897_0_0_2"/>
<dbReference type="Gene3D" id="3.40.50.10480">
    <property type="entry name" value="Probable brix-domain ribosomal biogenesis protein"/>
    <property type="match status" value="1"/>
</dbReference>
<evidence type="ECO:0000256" key="1">
    <source>
        <dbReference type="ARBA" id="ARBA00022517"/>
    </source>
</evidence>
<feature type="domain" description="Brix" evidence="3">
    <location>
        <begin position="1"/>
        <end position="177"/>
    </location>
</feature>
<dbReference type="Proteomes" id="UP000001068">
    <property type="component" value="Chromosome"/>
</dbReference>